<gene>
    <name evidence="2" type="ORF">HUN41_00165</name>
</gene>
<reference evidence="2 3" key="1">
    <citation type="submission" date="2020-07" db="EMBL/GenBank/DDBJ databases">
        <title>Streptomyces phage Genome sequencing and assembly.</title>
        <authorList>
            <person name="Sharma V."/>
            <person name="Hardy A."/>
            <person name="Frunzke J."/>
        </authorList>
    </citation>
    <scope>NUCLEOTIDE SEQUENCE [LARGE SCALE GENOMIC DNA]</scope>
</reference>
<organism evidence="2 3">
    <name type="scientific">Streptomyces phage Coruscant</name>
    <dbReference type="NCBI Taxonomy" id="2739834"/>
    <lineage>
        <taxon>Viruses</taxon>
        <taxon>Duplodnaviria</taxon>
        <taxon>Heunggongvirae</taxon>
        <taxon>Uroviricota</taxon>
        <taxon>Caudoviricetes</taxon>
        <taxon>Stanwilliamsviridae</taxon>
        <taxon>Boydwoodruffvirinae</taxon>
        <taxon>Coruscantvirus</taxon>
        <taxon>Coruscantvirus coruscant</taxon>
    </lineage>
</organism>
<dbReference type="Proteomes" id="UP000515922">
    <property type="component" value="Segment"/>
</dbReference>
<evidence type="ECO:0000313" key="3">
    <source>
        <dbReference type="Proteomes" id="UP000515922"/>
    </source>
</evidence>
<protein>
    <recommendedName>
        <fullName evidence="1">DUF7336 domain-containing protein</fullName>
    </recommendedName>
</protein>
<proteinExistence type="predicted"/>
<evidence type="ECO:0000259" key="1">
    <source>
        <dbReference type="Pfam" id="PF24024"/>
    </source>
</evidence>
<dbReference type="EMBL" id="MT711976">
    <property type="protein sequence ID" value="QMP84271.1"/>
    <property type="molecule type" value="Genomic_DNA"/>
</dbReference>
<name>A0A7G4AW81_9CAUD</name>
<dbReference type="Pfam" id="PF24024">
    <property type="entry name" value="DUF7336"/>
    <property type="match status" value="1"/>
</dbReference>
<accession>A0A7G4AW81</accession>
<dbReference type="InterPro" id="IPR055760">
    <property type="entry name" value="DUF7336"/>
</dbReference>
<evidence type="ECO:0000313" key="2">
    <source>
        <dbReference type="EMBL" id="QMP84271.1"/>
    </source>
</evidence>
<sequence length="48" mass="5512">MKVYIVTDDICCCGIEIKKVFSTEDAAKVYIASKEELKYADVEEYEVE</sequence>
<feature type="domain" description="DUF7336" evidence="1">
    <location>
        <begin position="1"/>
        <end position="48"/>
    </location>
</feature>
<keyword evidence="3" id="KW-1185">Reference proteome</keyword>